<gene>
    <name evidence="9" type="ORF">EYW47_31555</name>
</gene>
<evidence type="ECO:0000256" key="1">
    <source>
        <dbReference type="ARBA" id="ARBA00004442"/>
    </source>
</evidence>
<protein>
    <recommendedName>
        <fullName evidence="11">Adhesin transport system outer membrane protein</fullName>
    </recommendedName>
</protein>
<dbReference type="Proteomes" id="UP000295722">
    <property type="component" value="Unassembled WGS sequence"/>
</dbReference>
<evidence type="ECO:0000256" key="4">
    <source>
        <dbReference type="ARBA" id="ARBA00022452"/>
    </source>
</evidence>
<evidence type="ECO:0000256" key="5">
    <source>
        <dbReference type="ARBA" id="ARBA00022692"/>
    </source>
</evidence>
<name>A0A4R5M2A2_9BURK</name>
<dbReference type="PANTHER" id="PTHR30026:SF22">
    <property type="entry name" value="OUTER MEMBRANE EFFLUX PROTEIN"/>
    <property type="match status" value="1"/>
</dbReference>
<keyword evidence="4" id="KW-1134">Transmembrane beta strand</keyword>
<dbReference type="EMBL" id="SMRP01000023">
    <property type="protein sequence ID" value="TDG19272.1"/>
    <property type="molecule type" value="Genomic_DNA"/>
</dbReference>
<reference evidence="9 10" key="1">
    <citation type="submission" date="2019-03" db="EMBL/GenBank/DDBJ databases">
        <title>Paraburkholderia sp. 4M-K11, isolated from subtropical forest soil.</title>
        <authorList>
            <person name="Gao Z.-H."/>
            <person name="Qiu L.-H."/>
        </authorList>
    </citation>
    <scope>NUCLEOTIDE SEQUENCE [LARGE SCALE GENOMIC DNA]</scope>
    <source>
        <strain evidence="9 10">4M-K11</strain>
    </source>
</reference>
<keyword evidence="5" id="KW-0812">Transmembrane</keyword>
<comment type="similarity">
    <text evidence="2">Belongs to the outer membrane factor (OMF) (TC 1.B.17) family.</text>
</comment>
<comment type="subcellular location">
    <subcellularLocation>
        <location evidence="1">Cell outer membrane</location>
    </subcellularLocation>
</comment>
<organism evidence="9 10">
    <name type="scientific">Paraburkholderia silviterrae</name>
    <dbReference type="NCBI Taxonomy" id="2528715"/>
    <lineage>
        <taxon>Bacteria</taxon>
        <taxon>Pseudomonadati</taxon>
        <taxon>Pseudomonadota</taxon>
        <taxon>Betaproteobacteria</taxon>
        <taxon>Burkholderiales</taxon>
        <taxon>Burkholderiaceae</taxon>
        <taxon>Paraburkholderia</taxon>
    </lineage>
</organism>
<evidence type="ECO:0000256" key="7">
    <source>
        <dbReference type="ARBA" id="ARBA00023237"/>
    </source>
</evidence>
<dbReference type="GO" id="GO:1990281">
    <property type="term" value="C:efflux pump complex"/>
    <property type="evidence" value="ECO:0007669"/>
    <property type="project" value="TreeGrafter"/>
</dbReference>
<evidence type="ECO:0000313" key="10">
    <source>
        <dbReference type="Proteomes" id="UP000295722"/>
    </source>
</evidence>
<sequence>MHFRKMTAGVLAGALVMASHGTLAASWTLEQVARQALASHPDIVGKEYSLDAAEANVQGAKWQRFPTLGVEAGKANDGSPRFTDISVTQPIWTGGRITGGIASAEASKDAASAGVDEARQDVLLRVMTAYVEAMRQQARENVAEREVAQHQQLLDMINRRVAAQASARVDAQLAESRLYQANDDLSTAQQALATALVQLSQLTGKPVDSVSDYDIKSLPMPGSLDNALDRATGASPTLLRLNFERDAALADVKVKKAAVMPQVSVRFDQFYGQDPIVNNTQRGSRVMLLIEAQPGAGLSAVSAVKAAQAAAAAAEQASASAKRDLSLNVAADWNDLNGSRVRFANTRLSSESSKAVYESYVRQYSAGKKSWLDVMNTVRESIQADMNVIDARAQMTAAALRLEVRTGDLSFIGNGDSN</sequence>
<accession>A0A4R5M2A2</accession>
<dbReference type="InterPro" id="IPR051906">
    <property type="entry name" value="TolC-like"/>
</dbReference>
<evidence type="ECO:0000313" key="9">
    <source>
        <dbReference type="EMBL" id="TDG19272.1"/>
    </source>
</evidence>
<keyword evidence="10" id="KW-1185">Reference proteome</keyword>
<dbReference type="SUPFAM" id="SSF56954">
    <property type="entry name" value="Outer membrane efflux proteins (OEP)"/>
    <property type="match status" value="1"/>
</dbReference>
<keyword evidence="7" id="KW-0998">Cell outer membrane</keyword>
<keyword evidence="6" id="KW-0472">Membrane</keyword>
<dbReference type="Pfam" id="PF02321">
    <property type="entry name" value="OEP"/>
    <property type="match status" value="2"/>
</dbReference>
<dbReference type="GO" id="GO:0015562">
    <property type="term" value="F:efflux transmembrane transporter activity"/>
    <property type="evidence" value="ECO:0007669"/>
    <property type="project" value="InterPro"/>
</dbReference>
<evidence type="ECO:0008006" key="11">
    <source>
        <dbReference type="Google" id="ProtNLM"/>
    </source>
</evidence>
<evidence type="ECO:0000256" key="6">
    <source>
        <dbReference type="ARBA" id="ARBA00023136"/>
    </source>
</evidence>
<dbReference type="RefSeq" id="WP_133198726.1">
    <property type="nucleotide sequence ID" value="NZ_JBHUCW010000018.1"/>
</dbReference>
<dbReference type="PANTHER" id="PTHR30026">
    <property type="entry name" value="OUTER MEMBRANE PROTEIN TOLC"/>
    <property type="match status" value="1"/>
</dbReference>
<dbReference type="AlphaFoldDB" id="A0A4R5M2A2"/>
<keyword evidence="3" id="KW-0813">Transport</keyword>
<dbReference type="OrthoDB" id="5296315at2"/>
<proteinExistence type="inferred from homology"/>
<comment type="caution">
    <text evidence="9">The sequence shown here is derived from an EMBL/GenBank/DDBJ whole genome shotgun (WGS) entry which is preliminary data.</text>
</comment>
<keyword evidence="8" id="KW-0732">Signal</keyword>
<dbReference type="Gene3D" id="1.20.1600.10">
    <property type="entry name" value="Outer membrane efflux proteins (OEP)"/>
    <property type="match status" value="1"/>
</dbReference>
<evidence type="ECO:0000256" key="2">
    <source>
        <dbReference type="ARBA" id="ARBA00007613"/>
    </source>
</evidence>
<feature type="signal peptide" evidence="8">
    <location>
        <begin position="1"/>
        <end position="24"/>
    </location>
</feature>
<dbReference type="GO" id="GO:0009279">
    <property type="term" value="C:cell outer membrane"/>
    <property type="evidence" value="ECO:0007669"/>
    <property type="project" value="UniProtKB-SubCell"/>
</dbReference>
<dbReference type="GO" id="GO:0015288">
    <property type="term" value="F:porin activity"/>
    <property type="evidence" value="ECO:0007669"/>
    <property type="project" value="TreeGrafter"/>
</dbReference>
<evidence type="ECO:0000256" key="3">
    <source>
        <dbReference type="ARBA" id="ARBA00022448"/>
    </source>
</evidence>
<feature type="chain" id="PRO_5020501569" description="Adhesin transport system outer membrane protein" evidence="8">
    <location>
        <begin position="25"/>
        <end position="418"/>
    </location>
</feature>
<evidence type="ECO:0000256" key="8">
    <source>
        <dbReference type="SAM" id="SignalP"/>
    </source>
</evidence>
<dbReference type="InterPro" id="IPR003423">
    <property type="entry name" value="OMP_efflux"/>
</dbReference>